<keyword evidence="4" id="KW-1134">Transmembrane beta strand</keyword>
<dbReference type="SUPFAM" id="SSF56935">
    <property type="entry name" value="Porins"/>
    <property type="match status" value="1"/>
</dbReference>
<dbReference type="InterPro" id="IPR023997">
    <property type="entry name" value="TonB-dep_OMP_SusC/RagA_CS"/>
</dbReference>
<dbReference type="Pfam" id="PF13715">
    <property type="entry name" value="CarbopepD_reg_2"/>
    <property type="match status" value="1"/>
</dbReference>
<dbReference type="Gene3D" id="2.60.40.1120">
    <property type="entry name" value="Carboxypeptidase-like, regulatory domain"/>
    <property type="match status" value="1"/>
</dbReference>
<dbReference type="OrthoDB" id="604358at2"/>
<evidence type="ECO:0000256" key="4">
    <source>
        <dbReference type="PROSITE-ProRule" id="PRU01360"/>
    </source>
</evidence>
<comment type="subcellular location">
    <subcellularLocation>
        <location evidence="4">Cell outer membrane</location>
        <topology evidence="4">Multi-pass membrane protein</topology>
    </subcellularLocation>
</comment>
<dbReference type="Proteomes" id="UP000077667">
    <property type="component" value="Chromosome"/>
</dbReference>
<keyword evidence="2 4" id="KW-0472">Membrane</keyword>
<comment type="similarity">
    <text evidence="4">Belongs to the TonB-dependent receptor family.</text>
</comment>
<dbReference type="GO" id="GO:0009279">
    <property type="term" value="C:cell outer membrane"/>
    <property type="evidence" value="ECO:0007669"/>
    <property type="project" value="UniProtKB-SubCell"/>
</dbReference>
<keyword evidence="7" id="KW-1185">Reference proteome</keyword>
<dbReference type="InterPro" id="IPR008969">
    <property type="entry name" value="CarboxyPept-like_regulatory"/>
</dbReference>
<evidence type="ECO:0000256" key="1">
    <source>
        <dbReference type="ARBA" id="ARBA00022448"/>
    </source>
</evidence>
<dbReference type="PROSITE" id="PS52016">
    <property type="entry name" value="TONB_DEPENDENT_REC_3"/>
    <property type="match status" value="1"/>
</dbReference>
<evidence type="ECO:0000259" key="5">
    <source>
        <dbReference type="SMART" id="SM00965"/>
    </source>
</evidence>
<dbReference type="InterPro" id="IPR011662">
    <property type="entry name" value="Secretin/TonB_short_N"/>
</dbReference>
<accession>A0A1A9I578</accession>
<dbReference type="NCBIfam" id="TIGR04057">
    <property type="entry name" value="SusC_RagA_signa"/>
    <property type="match status" value="1"/>
</dbReference>
<evidence type="ECO:0000256" key="2">
    <source>
        <dbReference type="ARBA" id="ARBA00023136"/>
    </source>
</evidence>
<protein>
    <recommendedName>
        <fullName evidence="5">Secretin/TonB short N-terminal domain-containing protein</fullName>
    </recommendedName>
</protein>
<name>A0A1A9I578_9BACT</name>
<proteinExistence type="inferred from homology"/>
<dbReference type="NCBIfam" id="TIGR04056">
    <property type="entry name" value="OMP_RagA_SusC"/>
    <property type="match status" value="1"/>
</dbReference>
<keyword evidence="3 4" id="KW-0998">Cell outer membrane</keyword>
<dbReference type="KEGG" id="nia:A8C56_18570"/>
<dbReference type="InterPro" id="IPR039426">
    <property type="entry name" value="TonB-dep_rcpt-like"/>
</dbReference>
<sequence length="605" mass="65694">MQKCTCHKKGNRALYREFVLIMKLSAVFLFFALQVSAANYGQQVLNLKAENISLPEVFQKIEKHSQYRFYYSNDILPATRFVSINVQNASLDEVMRKILEGSHLHWQQLPGNKVVVTGNVADSSSSGFPERIVTGVVKNNKGELLENVSVIIKGSSTGVITTANGRFSLNANTGDTLVFSLIGYQTQEIAVAGQENMEIILLPAENSLNEVIVVGYGTQKKSDVSAAITQVSGEVLENRPITNIGAGLQGVVPNLQITPQGGAPGQGSNFNIRGITSINGGGPLILVDGVVQDPNLVNPADVASVTVLKDGASAAIYGARAAYGVILITTKSGKKDQSPSINVSSSYGINDLTVRPKYVNSLTYINYMDSASINAGNGLYFSQRIRDGVTAYFNDPAHNPYVLYDPSIDKTGYYTYVGNTDWTDALYKSGSILQNNVSLSGGSKNTSYYMSYGNMRQNGFLASYNDYYQRHNINLNITSDVTKWLRLSGKIRYTYSFEDHPSGGTGGNSGLTATGGSLKGDLRPLMPVRHPDGNFAGQGNFTNPFAVGALGGHSQTKKNDLWATAAATITPIKDLKLDIDYTFNPYSDNTEFTSQLFRESCRRYL</sequence>
<evidence type="ECO:0000256" key="3">
    <source>
        <dbReference type="ARBA" id="ARBA00023237"/>
    </source>
</evidence>
<dbReference type="InterPro" id="IPR023996">
    <property type="entry name" value="TonB-dep_OMP_SusC/RagA"/>
</dbReference>
<dbReference type="SMART" id="SM00965">
    <property type="entry name" value="STN"/>
    <property type="match status" value="1"/>
</dbReference>
<dbReference type="EMBL" id="CP015772">
    <property type="protein sequence ID" value="ANH82713.1"/>
    <property type="molecule type" value="Genomic_DNA"/>
</dbReference>
<dbReference type="Pfam" id="PF07660">
    <property type="entry name" value="STN"/>
    <property type="match status" value="1"/>
</dbReference>
<evidence type="ECO:0000313" key="7">
    <source>
        <dbReference type="Proteomes" id="UP000077667"/>
    </source>
</evidence>
<feature type="domain" description="Secretin/TonB short N-terminal" evidence="5">
    <location>
        <begin position="67"/>
        <end position="119"/>
    </location>
</feature>
<organism evidence="6 7">
    <name type="scientific">Niabella ginsenosidivorans</name>
    <dbReference type="NCBI Taxonomy" id="1176587"/>
    <lineage>
        <taxon>Bacteria</taxon>
        <taxon>Pseudomonadati</taxon>
        <taxon>Bacteroidota</taxon>
        <taxon>Chitinophagia</taxon>
        <taxon>Chitinophagales</taxon>
        <taxon>Chitinophagaceae</taxon>
        <taxon>Niabella</taxon>
    </lineage>
</organism>
<dbReference type="SUPFAM" id="SSF49464">
    <property type="entry name" value="Carboxypeptidase regulatory domain-like"/>
    <property type="match status" value="1"/>
</dbReference>
<dbReference type="AlphaFoldDB" id="A0A1A9I578"/>
<gene>
    <name evidence="6" type="ORF">A8C56_18570</name>
</gene>
<dbReference type="InterPro" id="IPR037066">
    <property type="entry name" value="Plug_dom_sf"/>
</dbReference>
<keyword evidence="4" id="KW-0812">Transmembrane</keyword>
<dbReference type="Pfam" id="PF07715">
    <property type="entry name" value="Plug"/>
    <property type="match status" value="1"/>
</dbReference>
<evidence type="ECO:0000313" key="6">
    <source>
        <dbReference type="EMBL" id="ANH82713.1"/>
    </source>
</evidence>
<keyword evidence="1 4" id="KW-0813">Transport</keyword>
<dbReference type="InterPro" id="IPR012910">
    <property type="entry name" value="Plug_dom"/>
</dbReference>
<dbReference type="Gene3D" id="2.170.130.10">
    <property type="entry name" value="TonB-dependent receptor, plug domain"/>
    <property type="match status" value="1"/>
</dbReference>
<dbReference type="STRING" id="1176587.A8C56_18570"/>
<reference evidence="6 7" key="1">
    <citation type="submission" date="2016-05" db="EMBL/GenBank/DDBJ databases">
        <title>Niabella ginsenosidivorans BS26 whole genome sequencing.</title>
        <authorList>
            <person name="Im W.T."/>
            <person name="Siddiqi M.Z."/>
        </authorList>
    </citation>
    <scope>NUCLEOTIDE SEQUENCE [LARGE SCALE GENOMIC DNA]</scope>
    <source>
        <strain evidence="6 7">BS26</strain>
    </source>
</reference>